<dbReference type="GO" id="GO:0031267">
    <property type="term" value="F:small GTPase binding"/>
    <property type="evidence" value="ECO:0007669"/>
    <property type="project" value="InterPro"/>
</dbReference>
<evidence type="ECO:0000256" key="3">
    <source>
        <dbReference type="ARBA" id="ARBA00022692"/>
    </source>
</evidence>
<protein>
    <recommendedName>
        <fullName evidence="6">Protein YIPF</fullName>
    </recommendedName>
</protein>
<keyword evidence="5 6" id="KW-0472">Membrane</keyword>
<dbReference type="AlphaFoldDB" id="F1L666"/>
<name>F1L666_ASCSU</name>
<keyword evidence="4 6" id="KW-1133">Transmembrane helix</keyword>
<comment type="similarity">
    <text evidence="2 6">Belongs to the YIP1 family.</text>
</comment>
<comment type="subcellular location">
    <subcellularLocation>
        <location evidence="6">Golgi apparatus membrane</location>
        <topology evidence="6">Multi-pass membrane protein</topology>
    </subcellularLocation>
    <subcellularLocation>
        <location evidence="1">Membrane</location>
        <topology evidence="1">Multi-pass membrane protein</topology>
    </subcellularLocation>
</comment>
<evidence type="ECO:0000256" key="2">
    <source>
        <dbReference type="ARBA" id="ARBA00010596"/>
    </source>
</evidence>
<evidence type="ECO:0000256" key="4">
    <source>
        <dbReference type="ARBA" id="ARBA00022989"/>
    </source>
</evidence>
<evidence type="ECO:0000313" key="8">
    <source>
        <dbReference type="EMBL" id="ADY45620.1"/>
    </source>
</evidence>
<dbReference type="PANTHER" id="PTHR12822:SF2">
    <property type="entry name" value="PROTEIN YIPF"/>
    <property type="match status" value="1"/>
</dbReference>
<feature type="transmembrane region" description="Helical" evidence="6">
    <location>
        <begin position="176"/>
        <end position="197"/>
    </location>
</feature>
<feature type="transmembrane region" description="Helical" evidence="6">
    <location>
        <begin position="203"/>
        <end position="225"/>
    </location>
</feature>
<dbReference type="Pfam" id="PF04893">
    <property type="entry name" value="Yip1"/>
    <property type="match status" value="1"/>
</dbReference>
<dbReference type="InterPro" id="IPR006977">
    <property type="entry name" value="Yip1_dom"/>
</dbReference>
<feature type="transmembrane region" description="Helical" evidence="6">
    <location>
        <begin position="139"/>
        <end position="164"/>
    </location>
</feature>
<feature type="transmembrane region" description="Helical" evidence="6">
    <location>
        <begin position="232"/>
        <end position="252"/>
    </location>
</feature>
<organism evidence="8">
    <name type="scientific">Ascaris suum</name>
    <name type="common">Pig roundworm</name>
    <name type="synonym">Ascaris lumbricoides</name>
    <dbReference type="NCBI Taxonomy" id="6253"/>
    <lineage>
        <taxon>Eukaryota</taxon>
        <taxon>Metazoa</taxon>
        <taxon>Ecdysozoa</taxon>
        <taxon>Nematoda</taxon>
        <taxon>Chromadorea</taxon>
        <taxon>Rhabditida</taxon>
        <taxon>Spirurina</taxon>
        <taxon>Ascaridomorpha</taxon>
        <taxon>Ascaridoidea</taxon>
        <taxon>Ascarididae</taxon>
        <taxon>Ascaris</taxon>
    </lineage>
</organism>
<dbReference type="InterPro" id="IPR039765">
    <property type="entry name" value="Yip5/YIPF1/YIPF2"/>
</dbReference>
<feature type="transmembrane region" description="Helical" evidence="6">
    <location>
        <begin position="98"/>
        <end position="119"/>
    </location>
</feature>
<proteinExistence type="evidence at transcript level"/>
<reference evidence="8" key="1">
    <citation type="journal article" date="2011" name="Genome Res.">
        <title>Deep small RNA sequencing from the nematode Ascaris reveals conservation, functional diversification, and novel developmental profiles.</title>
        <authorList>
            <person name="Wang J."/>
            <person name="Czech B."/>
            <person name="Crunk A."/>
            <person name="Wallace A."/>
            <person name="Mitreva M."/>
            <person name="Hannon G.J."/>
            <person name="Davis R.E."/>
        </authorList>
    </citation>
    <scope>NUCLEOTIDE SEQUENCE</scope>
</reference>
<feature type="domain" description="Yip1" evidence="7">
    <location>
        <begin position="95"/>
        <end position="249"/>
    </location>
</feature>
<dbReference type="GO" id="GO:0000139">
    <property type="term" value="C:Golgi membrane"/>
    <property type="evidence" value="ECO:0007669"/>
    <property type="project" value="UniProtKB-SubCell"/>
</dbReference>
<dbReference type="EMBL" id="JI172169">
    <property type="protein sequence ID" value="ADY45620.1"/>
    <property type="molecule type" value="mRNA"/>
</dbReference>
<evidence type="ECO:0000256" key="1">
    <source>
        <dbReference type="ARBA" id="ARBA00004141"/>
    </source>
</evidence>
<evidence type="ECO:0000256" key="5">
    <source>
        <dbReference type="ARBA" id="ARBA00023136"/>
    </source>
</evidence>
<evidence type="ECO:0000256" key="6">
    <source>
        <dbReference type="RuleBase" id="RU361264"/>
    </source>
</evidence>
<accession>F1L666</accession>
<evidence type="ECO:0000259" key="7">
    <source>
        <dbReference type="Pfam" id="PF04893"/>
    </source>
</evidence>
<keyword evidence="3 6" id="KW-0812">Transmembrane</keyword>
<sequence length="355" mass="39276">MSSLQFQDFNLGATTENISSTNTDFQAAGRIGDRAQLFDSRSDSGGEKGRRSNFFSFKFYQQYFDVDTDQVASRILNSMVPRLNRNFITDYVQPLPDLYGPFWVCVTLVFTTAIFGNLAKYVEANGDLKNREYEGDFRLVTGASTLIACYVILVPFALYSLLWYRRSEMRYSYLEILCAYGYSLSVFVPVSMLWVIHAQWFRWLLILVSVMLSGTVLLGSVWPAVRSDRNKALALGTVAAVLLLHASLAVSFKEFYFDAAQPARALSSPLPEHSGNSPAITEAIMAGKKDLMAVSDSIMKGGNSSKRAAVYSALDMGDAAFVSKDTEVVELVANMTSKTEMTGRGEKPGSAVIHE</sequence>
<dbReference type="PANTHER" id="PTHR12822">
    <property type="entry name" value="PROTEIN YIPF"/>
    <property type="match status" value="1"/>
</dbReference>
<dbReference type="GO" id="GO:0016192">
    <property type="term" value="P:vesicle-mediated transport"/>
    <property type="evidence" value="ECO:0007669"/>
    <property type="project" value="InterPro"/>
</dbReference>